<keyword evidence="4" id="KW-0408">Iron</keyword>
<dbReference type="Pfam" id="PF13311">
    <property type="entry name" value="DUF4080"/>
    <property type="match status" value="1"/>
</dbReference>
<dbReference type="EMBL" id="MJIE01000001">
    <property type="protein sequence ID" value="OLR55178.1"/>
    <property type="molecule type" value="Genomic_DNA"/>
</dbReference>
<dbReference type="InterPro" id="IPR006638">
    <property type="entry name" value="Elp3/MiaA/NifB-like_rSAM"/>
</dbReference>
<dbReference type="InterPro" id="IPR023404">
    <property type="entry name" value="rSAM_horseshoe"/>
</dbReference>
<dbReference type="GO" id="GO:0046872">
    <property type="term" value="F:metal ion binding"/>
    <property type="evidence" value="ECO:0007669"/>
    <property type="project" value="UniProtKB-KW"/>
</dbReference>
<dbReference type="GO" id="GO:0031419">
    <property type="term" value="F:cobalamin binding"/>
    <property type="evidence" value="ECO:0007669"/>
    <property type="project" value="InterPro"/>
</dbReference>
<evidence type="ECO:0000256" key="2">
    <source>
        <dbReference type="ARBA" id="ARBA00022691"/>
    </source>
</evidence>
<evidence type="ECO:0000256" key="3">
    <source>
        <dbReference type="ARBA" id="ARBA00022723"/>
    </source>
</evidence>
<dbReference type="SMART" id="SM00729">
    <property type="entry name" value="Elp3"/>
    <property type="match status" value="1"/>
</dbReference>
<comment type="cofactor">
    <cofactor evidence="1">
        <name>[4Fe-4S] cluster</name>
        <dbReference type="ChEBI" id="CHEBI:49883"/>
    </cofactor>
</comment>
<dbReference type="CDD" id="cd01335">
    <property type="entry name" value="Radical_SAM"/>
    <property type="match status" value="1"/>
</dbReference>
<dbReference type="SFLD" id="SFLDS00029">
    <property type="entry name" value="Radical_SAM"/>
    <property type="match status" value="1"/>
</dbReference>
<dbReference type="AlphaFoldDB" id="A0A1Q9JG46"/>
<evidence type="ECO:0000313" key="8">
    <source>
        <dbReference type="EMBL" id="OLR55178.1"/>
    </source>
</evidence>
<keyword evidence="9" id="KW-1185">Reference proteome</keyword>
<dbReference type="Pfam" id="PF02310">
    <property type="entry name" value="B12-binding"/>
    <property type="match status" value="1"/>
</dbReference>
<dbReference type="Gene3D" id="3.40.50.280">
    <property type="entry name" value="Cobalamin-binding domain"/>
    <property type="match status" value="1"/>
</dbReference>
<dbReference type="SFLD" id="SFLDG01082">
    <property type="entry name" value="B12-binding_domain_containing"/>
    <property type="match status" value="1"/>
</dbReference>
<evidence type="ECO:0000259" key="7">
    <source>
        <dbReference type="PROSITE" id="PS51918"/>
    </source>
</evidence>
<evidence type="ECO:0000256" key="1">
    <source>
        <dbReference type="ARBA" id="ARBA00001966"/>
    </source>
</evidence>
<dbReference type="GO" id="GO:0005829">
    <property type="term" value="C:cytosol"/>
    <property type="evidence" value="ECO:0007669"/>
    <property type="project" value="TreeGrafter"/>
</dbReference>
<feature type="domain" description="B12-binding" evidence="6">
    <location>
        <begin position="1"/>
        <end position="134"/>
    </location>
</feature>
<dbReference type="SUPFAM" id="SSF102114">
    <property type="entry name" value="Radical SAM enzymes"/>
    <property type="match status" value="1"/>
</dbReference>
<dbReference type="GO" id="GO:0051539">
    <property type="term" value="F:4 iron, 4 sulfur cluster binding"/>
    <property type="evidence" value="ECO:0007669"/>
    <property type="project" value="UniProtKB-KW"/>
</dbReference>
<dbReference type="GO" id="GO:0003824">
    <property type="term" value="F:catalytic activity"/>
    <property type="evidence" value="ECO:0007669"/>
    <property type="project" value="InterPro"/>
</dbReference>
<accession>A0A1Q9JG46</accession>
<dbReference type="InterPro" id="IPR051198">
    <property type="entry name" value="BchE-like"/>
</dbReference>
<dbReference type="InterPro" id="IPR006158">
    <property type="entry name" value="Cobalamin-bd"/>
</dbReference>
<dbReference type="SFLD" id="SFLDG01123">
    <property type="entry name" value="methyltransferase_(Class_B)"/>
    <property type="match status" value="1"/>
</dbReference>
<dbReference type="RefSeq" id="WP_075712177.1">
    <property type="nucleotide sequence ID" value="NZ_MJIE01000001.1"/>
</dbReference>
<feature type="domain" description="Radical SAM core" evidence="7">
    <location>
        <begin position="171"/>
        <end position="387"/>
    </location>
</feature>
<organism evidence="8 9">
    <name type="scientific">Hornefia porci</name>
    <dbReference type="NCBI Taxonomy" id="2652292"/>
    <lineage>
        <taxon>Bacteria</taxon>
        <taxon>Bacillati</taxon>
        <taxon>Bacillota</taxon>
        <taxon>Clostridia</taxon>
        <taxon>Peptostreptococcales</taxon>
        <taxon>Anaerovoracaceae</taxon>
        <taxon>Hornefia</taxon>
    </lineage>
</organism>
<dbReference type="OrthoDB" id="9801424at2"/>
<name>A0A1Q9JG46_9FIRM</name>
<evidence type="ECO:0000313" key="9">
    <source>
        <dbReference type="Proteomes" id="UP000187404"/>
    </source>
</evidence>
<dbReference type="Proteomes" id="UP000187404">
    <property type="component" value="Unassembled WGS sequence"/>
</dbReference>
<evidence type="ECO:0000256" key="4">
    <source>
        <dbReference type="ARBA" id="ARBA00023004"/>
    </source>
</evidence>
<proteinExistence type="predicted"/>
<dbReference type="PROSITE" id="PS51332">
    <property type="entry name" value="B12_BINDING"/>
    <property type="match status" value="1"/>
</dbReference>
<keyword evidence="2" id="KW-0949">S-adenosyl-L-methionine</keyword>
<dbReference type="InterPro" id="IPR025288">
    <property type="entry name" value="DUF4080"/>
</dbReference>
<dbReference type="PROSITE" id="PS51918">
    <property type="entry name" value="RADICAL_SAM"/>
    <property type="match status" value="1"/>
</dbReference>
<comment type="caution">
    <text evidence="8">The sequence shown here is derived from an EMBL/GenBank/DDBJ whole genome shotgun (WGS) entry which is preliminary data.</text>
</comment>
<reference evidence="8 9" key="1">
    <citation type="journal article" date="2016" name="Appl. Environ. Microbiol.">
        <title>Function and Phylogeny of Bacterial Butyryl Coenzyme A:Acetate Transferases and Their Diversity in the Proximal Colon of Swine.</title>
        <authorList>
            <person name="Trachsel J."/>
            <person name="Bayles D.O."/>
            <person name="Looft T."/>
            <person name="Levine U.Y."/>
            <person name="Allen H.K."/>
        </authorList>
    </citation>
    <scope>NUCLEOTIDE SEQUENCE [LARGE SCALE GENOMIC DNA]</scope>
    <source>
        <strain evidence="8 9">68-3-10</strain>
    </source>
</reference>
<dbReference type="InterPro" id="IPR058240">
    <property type="entry name" value="rSAM_sf"/>
</dbReference>
<keyword evidence="5" id="KW-0411">Iron-sulfur</keyword>
<evidence type="ECO:0000256" key="5">
    <source>
        <dbReference type="ARBA" id="ARBA00023014"/>
    </source>
</evidence>
<evidence type="ECO:0000259" key="6">
    <source>
        <dbReference type="PROSITE" id="PS51332"/>
    </source>
</evidence>
<gene>
    <name evidence="8" type="ORF">BHK98_03335</name>
</gene>
<dbReference type="InterPro" id="IPR007197">
    <property type="entry name" value="rSAM"/>
</dbReference>
<dbReference type="Pfam" id="PF04055">
    <property type="entry name" value="Radical_SAM"/>
    <property type="match status" value="1"/>
</dbReference>
<dbReference type="PANTHER" id="PTHR43409">
    <property type="entry name" value="ANAEROBIC MAGNESIUM-PROTOPORPHYRIN IX MONOMETHYL ESTER CYCLASE-RELATED"/>
    <property type="match status" value="1"/>
</dbReference>
<keyword evidence="3" id="KW-0479">Metal-binding</keyword>
<dbReference type="InterPro" id="IPR034466">
    <property type="entry name" value="Methyltransferase_Class_B"/>
</dbReference>
<dbReference type="STRING" id="1261640.BHK98_03335"/>
<dbReference type="PANTHER" id="PTHR43409:SF16">
    <property type="entry name" value="SLR0320 PROTEIN"/>
    <property type="match status" value="1"/>
</dbReference>
<sequence>MRILLTTLNSKYIHTNLSLKYLYSVVADSGLDVELREFTINNERDLVFGEIMRGGYDLVCFSCYVWNIEQIRSLCSDLKKARPDLRILLGGPEVSYESERFLRDNPWADFIIRGEGEKPFSQFCRELISGNRDFSKVSSLTYWGLDTVISNEAGSLPYMDRLPFPYTYLEVETDKIVYYESVRGCPFRCSYCISSVDSTVRELSLERVRRDIGYLMYKNIRQVKFIDRTFNYNKARAGEIWQYIIDKDNGTTNFHFEICGDLLDSDSFRILSKARKGLFQFEIGVQSANPYTLREISRKTETAGVLQNISKLMELETIEVHVDLIAGLPCEDYRSFAESFDRVYAVHPSVLQLGFLKLLKGTRIRREAERHGYVYRNKAPYEVISNKYMSAIDFVKLKMVTTVLDLYYNRGGFQRTLEFLIEDMEVTPFRFFERLADFYYSGKYHMASHKKEDLYRILYRFAMKQEAKFSGISTRAEHFLTLDLMDTLNPEVVRRFMEKGWELK</sequence>
<protein>
    <submittedName>
        <fullName evidence="8">Uncharacterized protein</fullName>
    </submittedName>
</protein>
<dbReference type="CDD" id="cd02068">
    <property type="entry name" value="radical_SAM_B12_BD"/>
    <property type="match status" value="1"/>
</dbReference>
<dbReference type="Gene3D" id="3.80.30.20">
    <property type="entry name" value="tm_1862 like domain"/>
    <property type="match status" value="1"/>
</dbReference>